<keyword evidence="1" id="KW-0812">Transmembrane</keyword>
<feature type="transmembrane region" description="Helical" evidence="1">
    <location>
        <begin position="27"/>
        <end position="47"/>
    </location>
</feature>
<keyword evidence="4" id="KW-1185">Reference proteome</keyword>
<evidence type="ECO:0000313" key="4">
    <source>
        <dbReference type="Proteomes" id="UP000233140"/>
    </source>
</evidence>
<evidence type="ECO:0000256" key="2">
    <source>
        <dbReference type="SAM" id="SignalP"/>
    </source>
</evidence>
<evidence type="ECO:0000256" key="1">
    <source>
        <dbReference type="SAM" id="Phobius"/>
    </source>
</evidence>
<sequence>MCVSMCVCVCVCTHALSSQHCTCYGEGYSFIKIFLIWICFQFVFNLLTGQRH</sequence>
<dbReference type="AlphaFoldDB" id="A0A2K5XW53"/>
<evidence type="ECO:0000313" key="3">
    <source>
        <dbReference type="Ensembl" id="ENSMLEP00000007547.1"/>
    </source>
</evidence>
<dbReference type="Ensembl" id="ENSMLET00000030869.1">
    <property type="protein sequence ID" value="ENSMLEP00000007547.1"/>
    <property type="gene ID" value="ENSMLEG00000027848.1"/>
</dbReference>
<keyword evidence="2" id="KW-0732">Signal</keyword>
<keyword evidence="1" id="KW-1133">Transmembrane helix</keyword>
<feature type="signal peptide" evidence="2">
    <location>
        <begin position="1"/>
        <end position="17"/>
    </location>
</feature>
<protein>
    <submittedName>
        <fullName evidence="3">Uncharacterized protein</fullName>
    </submittedName>
</protein>
<organism evidence="3 4">
    <name type="scientific">Mandrillus leucophaeus</name>
    <name type="common">Drill</name>
    <name type="synonym">Papio leucophaeus</name>
    <dbReference type="NCBI Taxonomy" id="9568"/>
    <lineage>
        <taxon>Eukaryota</taxon>
        <taxon>Metazoa</taxon>
        <taxon>Chordata</taxon>
        <taxon>Craniata</taxon>
        <taxon>Vertebrata</taxon>
        <taxon>Euteleostomi</taxon>
        <taxon>Mammalia</taxon>
        <taxon>Eutheria</taxon>
        <taxon>Euarchontoglires</taxon>
        <taxon>Primates</taxon>
        <taxon>Haplorrhini</taxon>
        <taxon>Catarrhini</taxon>
        <taxon>Cercopithecidae</taxon>
        <taxon>Cercopithecinae</taxon>
        <taxon>Mandrillus</taxon>
    </lineage>
</organism>
<proteinExistence type="predicted"/>
<dbReference type="Proteomes" id="UP000233140">
    <property type="component" value="Unassembled WGS sequence"/>
</dbReference>
<feature type="chain" id="PRO_5014475201" evidence="2">
    <location>
        <begin position="18"/>
        <end position="52"/>
    </location>
</feature>
<name>A0A2K5XW53_MANLE</name>
<reference evidence="3" key="2">
    <citation type="submission" date="2025-09" db="UniProtKB">
        <authorList>
            <consortium name="Ensembl"/>
        </authorList>
    </citation>
    <scope>IDENTIFICATION</scope>
</reference>
<reference evidence="3" key="1">
    <citation type="submission" date="2025-08" db="UniProtKB">
        <authorList>
            <consortium name="Ensembl"/>
        </authorList>
    </citation>
    <scope>IDENTIFICATION</scope>
</reference>
<accession>A0A2K5XW53</accession>
<dbReference type="GeneTree" id="ENSGT00910000147549"/>
<keyword evidence="1" id="KW-0472">Membrane</keyword>
<dbReference type="OMA" id="CVCTHAL"/>